<dbReference type="EMBL" id="JWHL01000001">
    <property type="protein sequence ID" value="MBR1367964.1"/>
    <property type="molecule type" value="Genomic_DNA"/>
</dbReference>
<dbReference type="AlphaFoldDB" id="A0A8J7W498"/>
<keyword evidence="3" id="KW-0175">Coiled coil</keyword>
<keyword evidence="1 2" id="KW-0597">Phosphoprotein</keyword>
<name>A0A8J7W498_9EURY</name>
<dbReference type="InterPro" id="IPR001789">
    <property type="entry name" value="Sig_transdc_resp-reg_receiver"/>
</dbReference>
<dbReference type="Gene3D" id="3.40.50.2300">
    <property type="match status" value="1"/>
</dbReference>
<proteinExistence type="predicted"/>
<feature type="modified residue" description="4-aspartylphosphate" evidence="2">
    <location>
        <position position="53"/>
    </location>
</feature>
<dbReference type="InterPro" id="IPR011006">
    <property type="entry name" value="CheY-like_superfamily"/>
</dbReference>
<reference evidence="5" key="1">
    <citation type="submission" date="2014-12" db="EMBL/GenBank/DDBJ databases">
        <authorList>
            <person name="Huang H.-H."/>
            <person name="Chen S.-C."/>
            <person name="Lai M.-C."/>
        </authorList>
    </citation>
    <scope>NUCLEOTIDE SEQUENCE</scope>
    <source>
        <strain evidence="5">K1F9705b</strain>
    </source>
</reference>
<dbReference type="OrthoDB" id="2830at2157"/>
<protein>
    <submittedName>
        <fullName evidence="5">Chemotaxis protein CheY</fullName>
    </submittedName>
</protein>
<dbReference type="PANTHER" id="PTHR44591">
    <property type="entry name" value="STRESS RESPONSE REGULATOR PROTEIN 1"/>
    <property type="match status" value="1"/>
</dbReference>
<keyword evidence="6" id="KW-1185">Reference proteome</keyword>
<evidence type="ECO:0000256" key="2">
    <source>
        <dbReference type="PROSITE-ProRule" id="PRU00169"/>
    </source>
</evidence>
<evidence type="ECO:0000256" key="3">
    <source>
        <dbReference type="SAM" id="Coils"/>
    </source>
</evidence>
<evidence type="ECO:0000259" key="4">
    <source>
        <dbReference type="PROSITE" id="PS50110"/>
    </source>
</evidence>
<evidence type="ECO:0000313" key="5">
    <source>
        <dbReference type="EMBL" id="MBR1367964.1"/>
    </source>
</evidence>
<dbReference type="PANTHER" id="PTHR44591:SF3">
    <property type="entry name" value="RESPONSE REGULATORY DOMAIN-CONTAINING PROTEIN"/>
    <property type="match status" value="1"/>
</dbReference>
<feature type="domain" description="Response regulatory" evidence="4">
    <location>
        <begin position="4"/>
        <end position="120"/>
    </location>
</feature>
<dbReference type="GO" id="GO:0000160">
    <property type="term" value="P:phosphorelay signal transduction system"/>
    <property type="evidence" value="ECO:0007669"/>
    <property type="project" value="InterPro"/>
</dbReference>
<dbReference type="Proteomes" id="UP000730161">
    <property type="component" value="Unassembled WGS sequence"/>
</dbReference>
<organism evidence="5 6">
    <name type="scientific">Methanocalculus chunghsingensis</name>
    <dbReference type="NCBI Taxonomy" id="156457"/>
    <lineage>
        <taxon>Archaea</taxon>
        <taxon>Methanobacteriati</taxon>
        <taxon>Methanobacteriota</taxon>
        <taxon>Stenosarchaea group</taxon>
        <taxon>Methanomicrobia</taxon>
        <taxon>Methanomicrobiales</taxon>
        <taxon>Methanocalculaceae</taxon>
        <taxon>Methanocalculus</taxon>
    </lineage>
</organism>
<evidence type="ECO:0000256" key="1">
    <source>
        <dbReference type="ARBA" id="ARBA00022553"/>
    </source>
</evidence>
<dbReference type="InterPro" id="IPR050595">
    <property type="entry name" value="Bact_response_regulator"/>
</dbReference>
<dbReference type="SMART" id="SM00448">
    <property type="entry name" value="REC"/>
    <property type="match status" value="1"/>
</dbReference>
<dbReference type="Pfam" id="PF18548">
    <property type="entry name" value="MetOD2"/>
    <property type="match status" value="1"/>
</dbReference>
<feature type="coiled-coil region" evidence="3">
    <location>
        <begin position="184"/>
        <end position="211"/>
    </location>
</feature>
<comment type="caution">
    <text evidence="5">The sequence shown here is derived from an EMBL/GenBank/DDBJ whole genome shotgun (WGS) entry which is preliminary data.</text>
</comment>
<dbReference type="Pfam" id="PF00072">
    <property type="entry name" value="Response_reg"/>
    <property type="match status" value="1"/>
</dbReference>
<gene>
    <name evidence="5" type="ORF">RJ53_00030</name>
</gene>
<dbReference type="InterPro" id="IPR040541">
    <property type="entry name" value="MetOD2"/>
</dbReference>
<dbReference type="RefSeq" id="WP_211529567.1">
    <property type="nucleotide sequence ID" value="NZ_JWHL01000001.1"/>
</dbReference>
<sequence length="211" mass="24018">MTATILVIDDNPAIVEVFVTMLRRGGYETYSAGSGQEGLNLLDEISPDLILLDIMMEPMDGWETLENIKLNPQTRDIPVLMLTAKQLTPDEAQEYGIYIEDYIIKPITHKELYDGIEHVLARRREIAEAIRLAEERGTNIALVSEYARLVKSVDVNRRLIRILENTYSLKDLQTGSVDKIEIAMRNMKNGLSIQEARLEELRDQIGVEKSE</sequence>
<dbReference type="SUPFAM" id="SSF52172">
    <property type="entry name" value="CheY-like"/>
    <property type="match status" value="1"/>
</dbReference>
<accession>A0A8J7W498</accession>
<evidence type="ECO:0000313" key="6">
    <source>
        <dbReference type="Proteomes" id="UP000730161"/>
    </source>
</evidence>
<dbReference type="PROSITE" id="PS50110">
    <property type="entry name" value="RESPONSE_REGULATORY"/>
    <property type="match status" value="1"/>
</dbReference>